<evidence type="ECO:0000256" key="7">
    <source>
        <dbReference type="ARBA" id="ARBA00022723"/>
    </source>
</evidence>
<keyword evidence="6" id="KW-0235">DNA replication</keyword>
<dbReference type="SUPFAM" id="SSF57716">
    <property type="entry name" value="Glucocorticoid receptor-like (DNA-binding domain)"/>
    <property type="match status" value="1"/>
</dbReference>
<evidence type="ECO:0000256" key="13">
    <source>
        <dbReference type="ARBA" id="ARBA00022842"/>
    </source>
</evidence>
<dbReference type="GO" id="GO:0071897">
    <property type="term" value="P:DNA biosynthetic process"/>
    <property type="evidence" value="ECO:0007669"/>
    <property type="project" value="InterPro"/>
</dbReference>
<dbReference type="Proteomes" id="UP000005408">
    <property type="component" value="Unassembled WGS sequence"/>
</dbReference>
<dbReference type="InterPro" id="IPR036957">
    <property type="entry name" value="Znf_PARP_sf"/>
</dbReference>
<evidence type="ECO:0000256" key="9">
    <source>
        <dbReference type="ARBA" id="ARBA00022763"/>
    </source>
</evidence>
<keyword evidence="13" id="KW-0460">Magnesium</keyword>
<dbReference type="EnsemblMetazoa" id="G22998.1">
    <property type="protein sequence ID" value="G22998.1:cds"/>
    <property type="gene ID" value="G22998"/>
</dbReference>
<keyword evidence="12 19" id="KW-0067">ATP-binding</keyword>
<dbReference type="Gene3D" id="3.40.50.10190">
    <property type="entry name" value="BRCT domain"/>
    <property type="match status" value="1"/>
</dbReference>
<comment type="cofactor">
    <cofactor evidence="1">
        <name>Mg(2+)</name>
        <dbReference type="ChEBI" id="CHEBI:18420"/>
    </cofactor>
</comment>
<dbReference type="GO" id="GO:0051301">
    <property type="term" value="P:cell division"/>
    <property type="evidence" value="ECO:0007669"/>
    <property type="project" value="UniProtKB-KW"/>
</dbReference>
<dbReference type="Gene3D" id="2.40.50.140">
    <property type="entry name" value="Nucleic acid-binding proteins"/>
    <property type="match status" value="1"/>
</dbReference>
<dbReference type="EnsemblMetazoa" id="G22998.2">
    <property type="protein sequence ID" value="G22998.2:cds"/>
    <property type="gene ID" value="G22998"/>
</dbReference>
<dbReference type="PROSITE" id="PS50172">
    <property type="entry name" value="BRCT"/>
    <property type="match status" value="1"/>
</dbReference>
<dbReference type="PANTHER" id="PTHR45674">
    <property type="entry name" value="DNA LIGASE 1/3 FAMILY MEMBER"/>
    <property type="match status" value="1"/>
</dbReference>
<evidence type="ECO:0000256" key="10">
    <source>
        <dbReference type="ARBA" id="ARBA00022771"/>
    </source>
</evidence>
<evidence type="ECO:0000256" key="12">
    <source>
        <dbReference type="ARBA" id="ARBA00022840"/>
    </source>
</evidence>
<evidence type="ECO:0000313" key="26">
    <source>
        <dbReference type="Proteomes" id="UP000005408"/>
    </source>
</evidence>
<feature type="domain" description="ATP-dependent DNA ligase family profile" evidence="23">
    <location>
        <begin position="529"/>
        <end position="663"/>
    </location>
</feature>
<dbReference type="InterPro" id="IPR001510">
    <property type="entry name" value="Znf_PARP"/>
</dbReference>
<evidence type="ECO:0000256" key="21">
    <source>
        <dbReference type="SAM" id="MobiDB-lite"/>
    </source>
</evidence>
<evidence type="ECO:0000256" key="8">
    <source>
        <dbReference type="ARBA" id="ARBA00022741"/>
    </source>
</evidence>
<dbReference type="Pfam" id="PF16759">
    <property type="entry name" value="LIG3_BRCT"/>
    <property type="match status" value="1"/>
</dbReference>
<evidence type="ECO:0000256" key="18">
    <source>
        <dbReference type="ARBA" id="ARBA00034003"/>
    </source>
</evidence>
<dbReference type="InterPro" id="IPR000977">
    <property type="entry name" value="DNA_ligase_ATP-dep"/>
</dbReference>
<dbReference type="NCBIfam" id="TIGR00574">
    <property type="entry name" value="dnl1"/>
    <property type="match status" value="1"/>
</dbReference>
<dbReference type="SUPFAM" id="SSF56091">
    <property type="entry name" value="DNA ligase/mRNA capping enzyme, catalytic domain"/>
    <property type="match status" value="1"/>
</dbReference>
<dbReference type="GO" id="GO:0008270">
    <property type="term" value="F:zinc ion binding"/>
    <property type="evidence" value="ECO:0007669"/>
    <property type="project" value="UniProtKB-KW"/>
</dbReference>
<keyword evidence="15 19" id="KW-0234">DNA repair</keyword>
<dbReference type="GO" id="GO:0070421">
    <property type="term" value="C:DNA ligase III-XRCC1 complex"/>
    <property type="evidence" value="ECO:0007669"/>
    <property type="project" value="TreeGrafter"/>
</dbReference>
<dbReference type="Pfam" id="PF00645">
    <property type="entry name" value="zf-PARP"/>
    <property type="match status" value="1"/>
</dbReference>
<evidence type="ECO:0000256" key="4">
    <source>
        <dbReference type="ARBA" id="ARBA00022598"/>
    </source>
</evidence>
<keyword evidence="16" id="KW-0539">Nucleus</keyword>
<dbReference type="SMART" id="SM00292">
    <property type="entry name" value="BRCT"/>
    <property type="match status" value="1"/>
</dbReference>
<sequence length="990" mass="111353">MPRIFQQACIILFRCLQSNSKRTLSRSLQITKSEFVNAHTLKFFCVRSFHIPTERAMAENRYTTGYAKLGTSSCKKCKQKIDKGGLRIGKVVSNPFSDEGGDMKQWYHPQCMFETLKRARATTKKIEEPDDLEGFTEIEQSDKDLINKLIKEFATHSSTKSPGSAKKKATSKVQATLPFSPTKQKADPGDEAGPSTSALESDAPGHRDDSFREFRRLCAEIAEENSYLAKTKLVHDFINKGSSGDGFKGDIYLWMKCLLPGVVKQVYNLNSKQLVKLFSQIFGASQDDMVADLDQGDVAETVRLYFEESKRFPPQKKSLLSLQQVDDYLDELSKVTKEDDQQRILTKVAKRCTGNDLKMFVRLIKHDLRINSGAKHILDALDDNAYAAFQASRNLRDVVDRVMENKAGGVPGMKKKLSVKASLMTPVLPMLAEACRSVDQAMKKCPNGFYAEIKYDGERVQLHKKGHNFQYFSRSLKPVLPHKVQHFKEFIPKAFPTGDDLILDAEVLLVDNKTSKPLPFGTLGVHKKAAFQDANVCLFVFDCLHLNGENIMHKPIKERKKILETEMKEIPNRVMLSEAQLINDPDDLQTLMTKVFKEGLEGLVLKDINSKYEPGKRHWLKIKKDYLEQGTMADSADLVVLGAYFGTGNKGGIMSIFLLGVYDPSSSKWCTVTKCHSGLDDKTLEELQTSLDMVKISKNADKVPSWLNVKKQVVPDFVTRDPKKSPVWEISGAEFSKADIHTADGISIRFPRITKFRDDKNWENATDLPRLRTLFKKSKETTDLIPSSSEGTPKKKPLKDDDEDNDNNNEGDDSGTDINSDDDTGVSPMKTTPAKNSATPSKTTPLKATPTKNGVKRKHSDTGNGEITPSKKSKPMCKYGADCYQTNPTHLEQFDHPPKTLPNVFRGCKIFLPTDTKLYRTLRRYIIGWDGELVPEYDKASATHVILDKGYKGDIVKCAGVCLTLDWIKMCIKKKMLVRTDPYLVGDDYE</sequence>
<evidence type="ECO:0000259" key="24">
    <source>
        <dbReference type="PROSITE" id="PS50172"/>
    </source>
</evidence>
<evidence type="ECO:0000256" key="3">
    <source>
        <dbReference type="ARBA" id="ARBA00007572"/>
    </source>
</evidence>
<keyword evidence="10" id="KW-0863">Zinc-finger</keyword>
<evidence type="ECO:0000256" key="1">
    <source>
        <dbReference type="ARBA" id="ARBA00001946"/>
    </source>
</evidence>
<evidence type="ECO:0000256" key="2">
    <source>
        <dbReference type="ARBA" id="ARBA00004123"/>
    </source>
</evidence>
<protein>
    <recommendedName>
        <fullName evidence="19">DNA ligase</fullName>
        <ecNumber evidence="19">6.5.1.1</ecNumber>
    </recommendedName>
</protein>
<comment type="subcellular location">
    <subcellularLocation>
        <location evidence="2">Nucleus</location>
    </subcellularLocation>
</comment>
<keyword evidence="17" id="KW-0131">Cell cycle</keyword>
<dbReference type="SUPFAM" id="SSF52113">
    <property type="entry name" value="BRCT domain"/>
    <property type="match status" value="1"/>
</dbReference>
<keyword evidence="9 19" id="KW-0227">DNA damage</keyword>
<keyword evidence="14 19" id="KW-0233">DNA recombination</keyword>
<dbReference type="Gene3D" id="3.30.1740.10">
    <property type="entry name" value="Zinc finger, PARP-type"/>
    <property type="match status" value="1"/>
</dbReference>
<dbReference type="InterPro" id="IPR036599">
    <property type="entry name" value="DNA_ligase_N_sf"/>
</dbReference>
<feature type="compositionally biased region" description="Acidic residues" evidence="21">
    <location>
        <begin position="800"/>
        <end position="824"/>
    </location>
</feature>
<comment type="catalytic activity">
    <reaction evidence="18 19">
        <text>ATP + (deoxyribonucleotide)n-3'-hydroxyl + 5'-phospho-(deoxyribonucleotide)m = (deoxyribonucleotide)n+m + AMP + diphosphate.</text>
        <dbReference type="EC" id="6.5.1.1"/>
    </reaction>
</comment>
<dbReference type="InterPro" id="IPR036420">
    <property type="entry name" value="BRCT_dom_sf"/>
</dbReference>
<reference evidence="25" key="1">
    <citation type="submission" date="2022-08" db="UniProtKB">
        <authorList>
            <consortium name="EnsemblMetazoa"/>
        </authorList>
    </citation>
    <scope>IDENTIFICATION</scope>
    <source>
        <strain evidence="25">05x7-T-G4-1.051#20</strain>
    </source>
</reference>
<evidence type="ECO:0000256" key="20">
    <source>
        <dbReference type="RuleBase" id="RU004196"/>
    </source>
</evidence>
<evidence type="ECO:0000256" key="16">
    <source>
        <dbReference type="ARBA" id="ARBA00023242"/>
    </source>
</evidence>
<dbReference type="AlphaFoldDB" id="A0A8W8K9K3"/>
<keyword evidence="8 19" id="KW-0547">Nucleotide-binding</keyword>
<dbReference type="Gene3D" id="1.10.3260.10">
    <property type="entry name" value="DNA ligase, ATP-dependent, N-terminal domain"/>
    <property type="match status" value="1"/>
</dbReference>
<evidence type="ECO:0000313" key="25">
    <source>
        <dbReference type="EnsemblMetazoa" id="G22998.2:cds"/>
    </source>
</evidence>
<dbReference type="FunFam" id="3.30.470.30:FF:000003">
    <property type="entry name" value="DNA ligase"/>
    <property type="match status" value="1"/>
</dbReference>
<dbReference type="Pfam" id="PF04679">
    <property type="entry name" value="DNA_ligase_A_C"/>
    <property type="match status" value="1"/>
</dbReference>
<dbReference type="Gene3D" id="3.30.470.30">
    <property type="entry name" value="DNA ligase/mRNA capping enzyme"/>
    <property type="match status" value="1"/>
</dbReference>
<dbReference type="PROSITE" id="PS00697">
    <property type="entry name" value="DNA_LIGASE_A1"/>
    <property type="match status" value="1"/>
</dbReference>
<evidence type="ECO:0000256" key="11">
    <source>
        <dbReference type="ARBA" id="ARBA00022833"/>
    </source>
</evidence>
<dbReference type="CDD" id="cd07967">
    <property type="entry name" value="OBF_DNA_ligase_III"/>
    <property type="match status" value="1"/>
</dbReference>
<dbReference type="InterPro" id="IPR031916">
    <property type="entry name" value="LIG3_BRCT"/>
</dbReference>
<keyword evidence="7" id="KW-0479">Metal-binding</keyword>
<dbReference type="SUPFAM" id="SSF50249">
    <property type="entry name" value="Nucleic acid-binding proteins"/>
    <property type="match status" value="1"/>
</dbReference>
<dbReference type="InterPro" id="IPR012340">
    <property type="entry name" value="NA-bd_OB-fold"/>
</dbReference>
<evidence type="ECO:0000256" key="15">
    <source>
        <dbReference type="ARBA" id="ARBA00023204"/>
    </source>
</evidence>
<feature type="compositionally biased region" description="Polar residues" evidence="21">
    <location>
        <begin position="829"/>
        <end position="852"/>
    </location>
</feature>
<dbReference type="PROSITE" id="PS50160">
    <property type="entry name" value="DNA_LIGASE_A3"/>
    <property type="match status" value="1"/>
</dbReference>
<dbReference type="InterPro" id="IPR012308">
    <property type="entry name" value="DNA_ligase_ATP-dep_N"/>
</dbReference>
<dbReference type="InterPro" id="IPR001357">
    <property type="entry name" value="BRCT_dom"/>
</dbReference>
<dbReference type="PROSITE" id="PS50064">
    <property type="entry name" value="ZF_PARP_2"/>
    <property type="match status" value="1"/>
</dbReference>
<dbReference type="Pfam" id="PF01068">
    <property type="entry name" value="DNA_ligase_A_M"/>
    <property type="match status" value="1"/>
</dbReference>
<feature type="domain" description="PARP-type" evidence="22">
    <location>
        <begin position="62"/>
        <end position="154"/>
    </location>
</feature>
<dbReference type="Pfam" id="PF10283">
    <property type="entry name" value="zf-CCHH"/>
    <property type="match status" value="1"/>
</dbReference>
<dbReference type="InterPro" id="IPR050191">
    <property type="entry name" value="ATP-dep_DNA_ligase"/>
</dbReference>
<keyword evidence="4 19" id="KW-0436">Ligase</keyword>
<dbReference type="GO" id="GO:0006302">
    <property type="term" value="P:double-strand break repair"/>
    <property type="evidence" value="ECO:0007669"/>
    <property type="project" value="TreeGrafter"/>
</dbReference>
<keyword evidence="5" id="KW-0132">Cell division</keyword>
<dbReference type="PROSITE" id="PS00347">
    <property type="entry name" value="ZF_PARP_1"/>
    <property type="match status" value="1"/>
</dbReference>
<dbReference type="PANTHER" id="PTHR45674:SF9">
    <property type="entry name" value="DNA LIGASE 3"/>
    <property type="match status" value="1"/>
</dbReference>
<keyword evidence="26" id="KW-1185">Reference proteome</keyword>
<feature type="domain" description="BRCT" evidence="24">
    <location>
        <begin position="900"/>
        <end position="985"/>
    </location>
</feature>
<evidence type="ECO:0000259" key="23">
    <source>
        <dbReference type="PROSITE" id="PS50160"/>
    </source>
</evidence>
<dbReference type="InterPro" id="IPR012309">
    <property type="entry name" value="DNA_ligase_ATP-dep_C"/>
</dbReference>
<dbReference type="GO" id="GO:0006310">
    <property type="term" value="P:DNA recombination"/>
    <property type="evidence" value="ECO:0007669"/>
    <property type="project" value="UniProtKB-KW"/>
</dbReference>
<dbReference type="CDD" id="cd07902">
    <property type="entry name" value="Adenylation_DNA_ligase_III"/>
    <property type="match status" value="1"/>
</dbReference>
<keyword evidence="11" id="KW-0862">Zinc</keyword>
<dbReference type="GO" id="GO:0005524">
    <property type="term" value="F:ATP binding"/>
    <property type="evidence" value="ECO:0007669"/>
    <property type="project" value="UniProtKB-KW"/>
</dbReference>
<dbReference type="GO" id="GO:0006273">
    <property type="term" value="P:lagging strand elongation"/>
    <property type="evidence" value="ECO:0007669"/>
    <property type="project" value="TreeGrafter"/>
</dbReference>
<proteinExistence type="inferred from homology"/>
<dbReference type="GO" id="GO:0003910">
    <property type="term" value="F:DNA ligase (ATP) activity"/>
    <property type="evidence" value="ECO:0007669"/>
    <property type="project" value="UniProtKB-EC"/>
</dbReference>
<feature type="region of interest" description="Disordered" evidence="21">
    <location>
        <begin position="156"/>
        <end position="208"/>
    </location>
</feature>
<dbReference type="FunFam" id="2.40.50.140:FF:000085">
    <property type="entry name" value="DNA ligase"/>
    <property type="match status" value="1"/>
</dbReference>
<organism evidence="25 26">
    <name type="scientific">Magallana gigas</name>
    <name type="common">Pacific oyster</name>
    <name type="synonym">Crassostrea gigas</name>
    <dbReference type="NCBI Taxonomy" id="29159"/>
    <lineage>
        <taxon>Eukaryota</taxon>
        <taxon>Metazoa</taxon>
        <taxon>Spiralia</taxon>
        <taxon>Lophotrochozoa</taxon>
        <taxon>Mollusca</taxon>
        <taxon>Bivalvia</taxon>
        <taxon>Autobranchia</taxon>
        <taxon>Pteriomorphia</taxon>
        <taxon>Ostreida</taxon>
        <taxon>Ostreoidea</taxon>
        <taxon>Ostreidae</taxon>
        <taxon>Magallana</taxon>
    </lineage>
</organism>
<evidence type="ECO:0000256" key="14">
    <source>
        <dbReference type="ARBA" id="ARBA00023172"/>
    </source>
</evidence>
<evidence type="ECO:0000256" key="19">
    <source>
        <dbReference type="RuleBase" id="RU000617"/>
    </source>
</evidence>
<accession>A0A8W8K9K3</accession>
<feature type="compositionally biased region" description="Polar residues" evidence="21">
    <location>
        <begin position="171"/>
        <end position="183"/>
    </location>
</feature>
<comment type="similarity">
    <text evidence="3 20">Belongs to the ATP-dependent DNA ligase family.</text>
</comment>
<dbReference type="Gene3D" id="3.30.1490.70">
    <property type="match status" value="1"/>
</dbReference>
<evidence type="ECO:0000256" key="17">
    <source>
        <dbReference type="ARBA" id="ARBA00023306"/>
    </source>
</evidence>
<feature type="region of interest" description="Disordered" evidence="21">
    <location>
        <begin position="779"/>
        <end position="874"/>
    </location>
</feature>
<dbReference type="FunFam" id="1.10.3260.10:FF:000002">
    <property type="entry name" value="DNA ligase"/>
    <property type="match status" value="1"/>
</dbReference>
<dbReference type="InterPro" id="IPR012310">
    <property type="entry name" value="DNA_ligase_ATP-dep_cent"/>
</dbReference>
<evidence type="ECO:0000259" key="22">
    <source>
        <dbReference type="PROSITE" id="PS50064"/>
    </source>
</evidence>
<dbReference type="SUPFAM" id="SSF117018">
    <property type="entry name" value="ATP-dependent DNA ligase DNA-binding domain"/>
    <property type="match status" value="1"/>
</dbReference>
<dbReference type="EC" id="6.5.1.1" evidence="19"/>
<dbReference type="InterPro" id="IPR016059">
    <property type="entry name" value="DNA_ligase_ATP-dep_CS"/>
</dbReference>
<dbReference type="Pfam" id="PF04675">
    <property type="entry name" value="DNA_ligase_A_N"/>
    <property type="match status" value="1"/>
</dbReference>
<name>A0A8W8K9K3_MAGGI</name>
<dbReference type="InterPro" id="IPR019406">
    <property type="entry name" value="APLF_PBZ"/>
</dbReference>
<dbReference type="EnsemblMetazoa" id="G22998.3">
    <property type="protein sequence ID" value="G22998.3:cds"/>
    <property type="gene ID" value="G22998"/>
</dbReference>
<evidence type="ECO:0000256" key="5">
    <source>
        <dbReference type="ARBA" id="ARBA00022618"/>
    </source>
</evidence>
<dbReference type="SMART" id="SM01336">
    <property type="entry name" value="zf-PARP"/>
    <property type="match status" value="1"/>
</dbReference>
<dbReference type="GO" id="GO:0003677">
    <property type="term" value="F:DNA binding"/>
    <property type="evidence" value="ECO:0007669"/>
    <property type="project" value="InterPro"/>
</dbReference>
<evidence type="ECO:0000256" key="6">
    <source>
        <dbReference type="ARBA" id="ARBA00022705"/>
    </source>
</evidence>
<dbReference type="PROSITE" id="PS00333">
    <property type="entry name" value="DNA_LIGASE_A2"/>
    <property type="match status" value="1"/>
</dbReference>